<dbReference type="EMBL" id="MU001632">
    <property type="protein sequence ID" value="KAF2486912.1"/>
    <property type="molecule type" value="Genomic_DNA"/>
</dbReference>
<dbReference type="InterPro" id="IPR056023">
    <property type="entry name" value="DUF7603"/>
</dbReference>
<feature type="coiled-coil region" evidence="4">
    <location>
        <begin position="731"/>
        <end position="794"/>
    </location>
</feature>
<feature type="compositionally biased region" description="Low complexity" evidence="5">
    <location>
        <begin position="276"/>
        <end position="287"/>
    </location>
</feature>
<evidence type="ECO:0000256" key="2">
    <source>
        <dbReference type="ARBA" id="ARBA00047899"/>
    </source>
</evidence>
<keyword evidence="8" id="KW-1185">Reference proteome</keyword>
<feature type="region of interest" description="Disordered" evidence="5">
    <location>
        <begin position="367"/>
        <end position="408"/>
    </location>
</feature>
<feature type="compositionally biased region" description="Polar residues" evidence="5">
    <location>
        <begin position="196"/>
        <end position="222"/>
    </location>
</feature>
<keyword evidence="1" id="KW-0597">Phosphoprotein</keyword>
<feature type="compositionally biased region" description="Polar residues" evidence="5">
    <location>
        <begin position="72"/>
        <end position="98"/>
    </location>
</feature>
<evidence type="ECO:0000256" key="3">
    <source>
        <dbReference type="ARBA" id="ARBA00048679"/>
    </source>
</evidence>
<dbReference type="OrthoDB" id="5395440at2759"/>
<evidence type="ECO:0000313" key="8">
    <source>
        <dbReference type="Proteomes" id="UP000799767"/>
    </source>
</evidence>
<dbReference type="GO" id="GO:0005737">
    <property type="term" value="C:cytoplasm"/>
    <property type="evidence" value="ECO:0007669"/>
    <property type="project" value="TreeGrafter"/>
</dbReference>
<dbReference type="GO" id="GO:0004674">
    <property type="term" value="F:protein serine/threonine kinase activity"/>
    <property type="evidence" value="ECO:0007669"/>
    <property type="project" value="UniProtKB-EC"/>
</dbReference>
<dbReference type="Proteomes" id="UP000799767">
    <property type="component" value="Unassembled WGS sequence"/>
</dbReference>
<feature type="compositionally biased region" description="Polar residues" evidence="5">
    <location>
        <begin position="154"/>
        <end position="170"/>
    </location>
</feature>
<accession>A0A6A6Q3Q6</accession>
<dbReference type="GO" id="GO:0005856">
    <property type="term" value="C:cytoskeleton"/>
    <property type="evidence" value="ECO:0007669"/>
    <property type="project" value="TreeGrafter"/>
</dbReference>
<feature type="compositionally biased region" description="Pro residues" evidence="5">
    <location>
        <begin position="107"/>
        <end position="117"/>
    </location>
</feature>
<dbReference type="GeneID" id="54476191"/>
<evidence type="ECO:0000256" key="5">
    <source>
        <dbReference type="SAM" id="MobiDB-lite"/>
    </source>
</evidence>
<organism evidence="7 8">
    <name type="scientific">Neohortaea acidophila</name>
    <dbReference type="NCBI Taxonomy" id="245834"/>
    <lineage>
        <taxon>Eukaryota</taxon>
        <taxon>Fungi</taxon>
        <taxon>Dikarya</taxon>
        <taxon>Ascomycota</taxon>
        <taxon>Pezizomycotina</taxon>
        <taxon>Dothideomycetes</taxon>
        <taxon>Dothideomycetidae</taxon>
        <taxon>Mycosphaerellales</taxon>
        <taxon>Teratosphaeriaceae</taxon>
        <taxon>Neohortaea</taxon>
    </lineage>
</organism>
<comment type="catalytic activity">
    <reaction evidence="3">
        <text>L-seryl-[protein] + ATP = O-phospho-L-seryl-[protein] + ADP + H(+)</text>
        <dbReference type="Rhea" id="RHEA:17989"/>
        <dbReference type="Rhea" id="RHEA-COMP:9863"/>
        <dbReference type="Rhea" id="RHEA-COMP:11604"/>
        <dbReference type="ChEBI" id="CHEBI:15378"/>
        <dbReference type="ChEBI" id="CHEBI:29999"/>
        <dbReference type="ChEBI" id="CHEBI:30616"/>
        <dbReference type="ChEBI" id="CHEBI:83421"/>
        <dbReference type="ChEBI" id="CHEBI:456216"/>
        <dbReference type="EC" id="2.7.11.1"/>
    </reaction>
</comment>
<feature type="compositionally biased region" description="Low complexity" evidence="5">
    <location>
        <begin position="848"/>
        <end position="862"/>
    </location>
</feature>
<feature type="region of interest" description="Disordered" evidence="5">
    <location>
        <begin position="845"/>
        <end position="895"/>
    </location>
</feature>
<dbReference type="PANTHER" id="PTHR22988:SF71">
    <property type="entry name" value="CITRON RHO-INTERACTING KINASE"/>
    <property type="match status" value="1"/>
</dbReference>
<feature type="compositionally biased region" description="Polar residues" evidence="5">
    <location>
        <begin position="290"/>
        <end position="300"/>
    </location>
</feature>
<evidence type="ECO:0000256" key="1">
    <source>
        <dbReference type="ARBA" id="ARBA00022553"/>
    </source>
</evidence>
<feature type="region of interest" description="Disordered" evidence="5">
    <location>
        <begin position="25"/>
        <end position="180"/>
    </location>
</feature>
<gene>
    <name evidence="7" type="ORF">BDY17DRAFT_308260</name>
</gene>
<dbReference type="AlphaFoldDB" id="A0A6A6Q3Q6"/>
<evidence type="ECO:0000313" key="7">
    <source>
        <dbReference type="EMBL" id="KAF2486912.1"/>
    </source>
</evidence>
<feature type="region of interest" description="Disordered" evidence="5">
    <location>
        <begin position="192"/>
        <end position="237"/>
    </location>
</feature>
<feature type="region of interest" description="Disordered" evidence="5">
    <location>
        <begin position="536"/>
        <end position="585"/>
    </location>
</feature>
<protein>
    <recommendedName>
        <fullName evidence="6">DUF7603 domain-containing protein</fullName>
    </recommendedName>
</protein>
<name>A0A6A6Q3Q6_9PEZI</name>
<feature type="compositionally biased region" description="Low complexity" evidence="5">
    <location>
        <begin position="561"/>
        <end position="585"/>
    </location>
</feature>
<evidence type="ECO:0000256" key="4">
    <source>
        <dbReference type="SAM" id="Coils"/>
    </source>
</evidence>
<feature type="coiled-coil region" evidence="4">
    <location>
        <begin position="910"/>
        <end position="965"/>
    </location>
</feature>
<dbReference type="Pfam" id="PF24554">
    <property type="entry name" value="DUF7603"/>
    <property type="match status" value="1"/>
</dbReference>
<reference evidence="7" key="1">
    <citation type="journal article" date="2020" name="Stud. Mycol.">
        <title>101 Dothideomycetes genomes: a test case for predicting lifestyles and emergence of pathogens.</title>
        <authorList>
            <person name="Haridas S."/>
            <person name="Albert R."/>
            <person name="Binder M."/>
            <person name="Bloem J."/>
            <person name="Labutti K."/>
            <person name="Salamov A."/>
            <person name="Andreopoulos B."/>
            <person name="Baker S."/>
            <person name="Barry K."/>
            <person name="Bills G."/>
            <person name="Bluhm B."/>
            <person name="Cannon C."/>
            <person name="Castanera R."/>
            <person name="Culley D."/>
            <person name="Daum C."/>
            <person name="Ezra D."/>
            <person name="Gonzalez J."/>
            <person name="Henrissat B."/>
            <person name="Kuo A."/>
            <person name="Liang C."/>
            <person name="Lipzen A."/>
            <person name="Lutzoni F."/>
            <person name="Magnuson J."/>
            <person name="Mondo S."/>
            <person name="Nolan M."/>
            <person name="Ohm R."/>
            <person name="Pangilinan J."/>
            <person name="Park H.-J."/>
            <person name="Ramirez L."/>
            <person name="Alfaro M."/>
            <person name="Sun H."/>
            <person name="Tritt A."/>
            <person name="Yoshinaga Y."/>
            <person name="Zwiers L.-H."/>
            <person name="Turgeon B."/>
            <person name="Goodwin S."/>
            <person name="Spatafora J."/>
            <person name="Crous P."/>
            <person name="Grigoriev I."/>
        </authorList>
    </citation>
    <scope>NUCLEOTIDE SEQUENCE</scope>
    <source>
        <strain evidence="7">CBS 113389</strain>
    </source>
</reference>
<dbReference type="GO" id="GO:0031032">
    <property type="term" value="P:actomyosin structure organization"/>
    <property type="evidence" value="ECO:0007669"/>
    <property type="project" value="TreeGrafter"/>
</dbReference>
<feature type="region of interest" description="Disordered" evidence="5">
    <location>
        <begin position="266"/>
        <end position="308"/>
    </location>
</feature>
<proteinExistence type="predicted"/>
<feature type="compositionally biased region" description="Polar residues" evidence="5">
    <location>
        <begin position="130"/>
        <end position="142"/>
    </location>
</feature>
<dbReference type="PANTHER" id="PTHR22988">
    <property type="entry name" value="MYOTONIC DYSTROPHY S/T KINASE-RELATED"/>
    <property type="match status" value="1"/>
</dbReference>
<dbReference type="RefSeq" id="XP_033593481.1">
    <property type="nucleotide sequence ID" value="XM_033735189.1"/>
</dbReference>
<dbReference type="InterPro" id="IPR050839">
    <property type="entry name" value="Rho-assoc_Ser/Thr_Kinase"/>
</dbReference>
<feature type="compositionally biased region" description="Polar residues" evidence="5">
    <location>
        <begin position="863"/>
        <end position="875"/>
    </location>
</feature>
<sequence length="978" mass="108216">MASSHSMSSSLADVDYYTYSHSASSSLSEASAAFPPPPTTHSRNTSGALQHRRQQPSLAHVNVPSLSHRRTSSIPVASPTSGKRTSLSSPVRAASTSVAERASPSRLPQPGPLPQRHPSPQRTVSHRLVRTSSLQARSFNRSQPERSIIPPTSLPHNRNVSLGSQYSDTVPPSPTHGDYTRSAIPIHARYSHHRSISNAPQSSSLDSASGDTPAQRGRSTSPMKGISEAPSLRQDGVKRTLTDESISSLDSPIAFRPKSPGGRLGNFFSWKKHNGDSPPSDSSLYPPTVHRSNSMDNTATAPRLTPPGVQVQRANLHHRRDYFDSDDAPLLFGTPETNAHVRELEKELTQVSTELAESIKREMELEDEIDRLRVDPPSGTGSESTRRSSDYFSDSGASASRFPLSDQEAKFEQLEQKLRKAEQEKAQVKIEMASRLQSELGRRRDLEIMVHKLEEQVQSKQDEEDVRGDREERIDELETTVEDTRRLLNQERQAKASFEDLYTATKGELERHATENARMKDEMTSLKSMMVSKFGPITEEEEGASPVRLTRSGSLARNPSRRGGSLSRSLTNASGSRERSGSSAGAIVTAEGVKEIEDQRDALHKALKLLILRAEKQQKDHALAIKKLTTAKNLAESSTNSRGGTYHREVATLKEEVATLRKRTEDALEQKWQYEKGLSGIKMDLDRAELETRGLRIILQEHDILGSSQQTLFGNGQGGDGAADEALQQSISTAETERDQARKVAAEYRQRAEAVQDGSSDELIACAQRMDELADQLERQVQSNIELRKRLAEAVARGELEQRESNGKIIEMQKRLTIMEDSVLAAQQHSETTLGTHEAEVRKLEEASSPSLQRLRLSPYPSNLSNASRHLTPGTSPLLASGKSPKLSTSRKASDTASSAAASLLERSKTQMLERKVRELEALLREAEEDMQDVVTKVNKSQLEVAELQTQRDGAFQQMRRLQKEIGAERVRAEQLMR</sequence>
<evidence type="ECO:0000259" key="6">
    <source>
        <dbReference type="Pfam" id="PF24554"/>
    </source>
</evidence>
<feature type="domain" description="DUF7603" evidence="6">
    <location>
        <begin position="723"/>
        <end position="821"/>
    </location>
</feature>
<keyword evidence="4" id="KW-0175">Coiled coil</keyword>
<comment type="catalytic activity">
    <reaction evidence="2">
        <text>L-threonyl-[protein] + ATP = O-phospho-L-threonyl-[protein] + ADP + H(+)</text>
        <dbReference type="Rhea" id="RHEA:46608"/>
        <dbReference type="Rhea" id="RHEA-COMP:11060"/>
        <dbReference type="Rhea" id="RHEA-COMP:11605"/>
        <dbReference type="ChEBI" id="CHEBI:15378"/>
        <dbReference type="ChEBI" id="CHEBI:30013"/>
        <dbReference type="ChEBI" id="CHEBI:30616"/>
        <dbReference type="ChEBI" id="CHEBI:61977"/>
        <dbReference type="ChEBI" id="CHEBI:456216"/>
        <dbReference type="EC" id="2.7.11.1"/>
    </reaction>
</comment>